<proteinExistence type="predicted"/>
<dbReference type="Gene3D" id="4.10.280.10">
    <property type="entry name" value="Helix-loop-helix DNA-binding domain"/>
    <property type="match status" value="1"/>
</dbReference>
<dbReference type="Pfam" id="PF00010">
    <property type="entry name" value="HLH"/>
    <property type="match status" value="1"/>
</dbReference>
<evidence type="ECO:0000313" key="3">
    <source>
        <dbReference type="Proteomes" id="UP000789901"/>
    </source>
</evidence>
<evidence type="ECO:0000259" key="1">
    <source>
        <dbReference type="PROSITE" id="PS50888"/>
    </source>
</evidence>
<keyword evidence="3" id="KW-1185">Reference proteome</keyword>
<feature type="non-terminal residue" evidence="2">
    <location>
        <position position="1"/>
    </location>
</feature>
<sequence length="52" mass="6321">INYAFEKLRKQLQNTYTSRKMSKAVIFQKAILYLNMLLDENNRLNQELEKEK</sequence>
<dbReference type="InterPro" id="IPR011598">
    <property type="entry name" value="bHLH_dom"/>
</dbReference>
<evidence type="ECO:0000313" key="2">
    <source>
        <dbReference type="EMBL" id="CAG8828323.1"/>
    </source>
</evidence>
<name>A0ABN7WDF8_GIGMA</name>
<protein>
    <submittedName>
        <fullName evidence="2">30697_t:CDS:1</fullName>
    </submittedName>
</protein>
<organism evidence="2 3">
    <name type="scientific">Gigaspora margarita</name>
    <dbReference type="NCBI Taxonomy" id="4874"/>
    <lineage>
        <taxon>Eukaryota</taxon>
        <taxon>Fungi</taxon>
        <taxon>Fungi incertae sedis</taxon>
        <taxon>Mucoromycota</taxon>
        <taxon>Glomeromycotina</taxon>
        <taxon>Glomeromycetes</taxon>
        <taxon>Diversisporales</taxon>
        <taxon>Gigasporaceae</taxon>
        <taxon>Gigaspora</taxon>
    </lineage>
</organism>
<dbReference type="PROSITE" id="PS50888">
    <property type="entry name" value="BHLH"/>
    <property type="match status" value="1"/>
</dbReference>
<gene>
    <name evidence="2" type="ORF">GMARGA_LOCUS29664</name>
</gene>
<dbReference type="EMBL" id="CAJVQB010040366">
    <property type="protein sequence ID" value="CAG8828323.1"/>
    <property type="molecule type" value="Genomic_DNA"/>
</dbReference>
<dbReference type="CDD" id="cd00083">
    <property type="entry name" value="bHLH_SF"/>
    <property type="match status" value="1"/>
</dbReference>
<feature type="non-terminal residue" evidence="2">
    <location>
        <position position="52"/>
    </location>
</feature>
<comment type="caution">
    <text evidence="2">The sequence shown here is derived from an EMBL/GenBank/DDBJ whole genome shotgun (WGS) entry which is preliminary data.</text>
</comment>
<dbReference type="SUPFAM" id="SSF47459">
    <property type="entry name" value="HLH, helix-loop-helix DNA-binding domain"/>
    <property type="match status" value="1"/>
</dbReference>
<feature type="domain" description="BHLH" evidence="1">
    <location>
        <begin position="1"/>
        <end position="37"/>
    </location>
</feature>
<dbReference type="InterPro" id="IPR036638">
    <property type="entry name" value="HLH_DNA-bd_sf"/>
</dbReference>
<dbReference type="Proteomes" id="UP000789901">
    <property type="component" value="Unassembled WGS sequence"/>
</dbReference>
<reference evidence="2 3" key="1">
    <citation type="submission" date="2021-06" db="EMBL/GenBank/DDBJ databases">
        <authorList>
            <person name="Kallberg Y."/>
            <person name="Tangrot J."/>
            <person name="Rosling A."/>
        </authorList>
    </citation>
    <scope>NUCLEOTIDE SEQUENCE [LARGE SCALE GENOMIC DNA]</scope>
    <source>
        <strain evidence="2 3">120-4 pot B 10/14</strain>
    </source>
</reference>
<accession>A0ABN7WDF8</accession>